<dbReference type="InterPro" id="IPR036890">
    <property type="entry name" value="HATPase_C_sf"/>
</dbReference>
<dbReference type="OrthoDB" id="9808408at2"/>
<evidence type="ECO:0000256" key="1">
    <source>
        <dbReference type="ARBA" id="ARBA00000085"/>
    </source>
</evidence>
<dbReference type="InterPro" id="IPR050351">
    <property type="entry name" value="BphY/WalK/GraS-like"/>
</dbReference>
<dbReference type="PRINTS" id="PR00344">
    <property type="entry name" value="BCTRLSENSOR"/>
</dbReference>
<keyword evidence="6 10" id="KW-0812">Transmembrane</keyword>
<dbReference type="Gene3D" id="3.30.450.350">
    <property type="entry name" value="CHASE domain"/>
    <property type="match status" value="1"/>
</dbReference>
<evidence type="ECO:0000256" key="6">
    <source>
        <dbReference type="ARBA" id="ARBA00022692"/>
    </source>
</evidence>
<evidence type="ECO:0000256" key="5">
    <source>
        <dbReference type="ARBA" id="ARBA00022679"/>
    </source>
</evidence>
<dbReference type="Pfam" id="PF02518">
    <property type="entry name" value="HATPase_c"/>
    <property type="match status" value="1"/>
</dbReference>
<name>A0A109DBS3_9VIBR</name>
<dbReference type="SUPFAM" id="SSF47384">
    <property type="entry name" value="Homodimeric domain of signal transducing histidine kinase"/>
    <property type="match status" value="1"/>
</dbReference>
<accession>A0A109DBS3</accession>
<dbReference type="GeneID" id="300177269"/>
<evidence type="ECO:0000259" key="11">
    <source>
        <dbReference type="PROSITE" id="PS50109"/>
    </source>
</evidence>
<dbReference type="SMART" id="SM00387">
    <property type="entry name" value="HATPase_c"/>
    <property type="match status" value="1"/>
</dbReference>
<dbReference type="InterPro" id="IPR042240">
    <property type="entry name" value="CHASE_sf"/>
</dbReference>
<dbReference type="CDD" id="cd00075">
    <property type="entry name" value="HATPase"/>
    <property type="match status" value="1"/>
</dbReference>
<gene>
    <name evidence="13" type="ORF">APQ14_00945</name>
</gene>
<dbReference type="InterPro" id="IPR006189">
    <property type="entry name" value="CHASE_dom"/>
</dbReference>
<comment type="caution">
    <text evidence="13">The sequence shown here is derived from an EMBL/GenBank/DDBJ whole genome shotgun (WGS) entry which is preliminary data.</text>
</comment>
<evidence type="ECO:0000256" key="7">
    <source>
        <dbReference type="ARBA" id="ARBA00022777"/>
    </source>
</evidence>
<organism evidence="13 14">
    <name type="scientific">Vibrio toranzoniae</name>
    <dbReference type="NCBI Taxonomy" id="1194427"/>
    <lineage>
        <taxon>Bacteria</taxon>
        <taxon>Pseudomonadati</taxon>
        <taxon>Pseudomonadota</taxon>
        <taxon>Gammaproteobacteria</taxon>
        <taxon>Vibrionales</taxon>
        <taxon>Vibrionaceae</taxon>
        <taxon>Vibrio</taxon>
    </lineage>
</organism>
<feature type="domain" description="Histidine kinase" evidence="11">
    <location>
        <begin position="380"/>
        <end position="591"/>
    </location>
</feature>
<evidence type="ECO:0000313" key="13">
    <source>
        <dbReference type="EMBL" id="KWU02547.1"/>
    </source>
</evidence>
<dbReference type="InterPro" id="IPR036097">
    <property type="entry name" value="HisK_dim/P_sf"/>
</dbReference>
<dbReference type="SUPFAM" id="SSF55874">
    <property type="entry name" value="ATPase domain of HSP90 chaperone/DNA topoisomerase II/histidine kinase"/>
    <property type="match status" value="1"/>
</dbReference>
<dbReference type="RefSeq" id="WP_060467012.1">
    <property type="nucleotide sequence ID" value="NZ_AP025514.1"/>
</dbReference>
<reference evidence="13 14" key="1">
    <citation type="submission" date="2015-11" db="EMBL/GenBank/DDBJ databases">
        <title>Draft WGS of Vibrio toranzoniae.</title>
        <authorList>
            <person name="Lasa A."/>
            <person name="Romalde J.L."/>
        </authorList>
    </citation>
    <scope>NUCLEOTIDE SEQUENCE [LARGE SCALE GENOMIC DNA]</scope>
    <source>
        <strain evidence="13 14">Vb 10.8</strain>
    </source>
</reference>
<dbReference type="PANTHER" id="PTHR42878">
    <property type="entry name" value="TWO-COMPONENT HISTIDINE KINASE"/>
    <property type="match status" value="1"/>
</dbReference>
<dbReference type="Gene3D" id="1.10.287.130">
    <property type="match status" value="1"/>
</dbReference>
<keyword evidence="5" id="KW-0808">Transferase</keyword>
<dbReference type="Pfam" id="PF00512">
    <property type="entry name" value="HisKA"/>
    <property type="match status" value="1"/>
</dbReference>
<evidence type="ECO:0000256" key="3">
    <source>
        <dbReference type="ARBA" id="ARBA00012438"/>
    </source>
</evidence>
<protein>
    <recommendedName>
        <fullName evidence="3">histidine kinase</fullName>
        <ecNumber evidence="3">2.7.13.3</ecNumber>
    </recommendedName>
</protein>
<evidence type="ECO:0000256" key="8">
    <source>
        <dbReference type="ARBA" id="ARBA00022989"/>
    </source>
</evidence>
<dbReference type="GO" id="GO:0000156">
    <property type="term" value="F:phosphorelay response regulator activity"/>
    <property type="evidence" value="ECO:0007669"/>
    <property type="project" value="TreeGrafter"/>
</dbReference>
<evidence type="ECO:0000256" key="9">
    <source>
        <dbReference type="ARBA" id="ARBA00023136"/>
    </source>
</evidence>
<dbReference type="InterPro" id="IPR005467">
    <property type="entry name" value="His_kinase_dom"/>
</dbReference>
<dbReference type="CDD" id="cd00082">
    <property type="entry name" value="HisKA"/>
    <property type="match status" value="1"/>
</dbReference>
<dbReference type="SMART" id="SM00388">
    <property type="entry name" value="HisKA"/>
    <property type="match status" value="1"/>
</dbReference>
<dbReference type="PROSITE" id="PS50839">
    <property type="entry name" value="CHASE"/>
    <property type="match status" value="1"/>
</dbReference>
<dbReference type="InterPro" id="IPR003661">
    <property type="entry name" value="HisK_dim/P_dom"/>
</dbReference>
<dbReference type="SMART" id="SM01079">
    <property type="entry name" value="CHASE"/>
    <property type="match status" value="1"/>
</dbReference>
<evidence type="ECO:0000313" key="14">
    <source>
        <dbReference type="Proteomes" id="UP000057389"/>
    </source>
</evidence>
<evidence type="ECO:0000256" key="4">
    <source>
        <dbReference type="ARBA" id="ARBA00022553"/>
    </source>
</evidence>
<dbReference type="AlphaFoldDB" id="A0A109DBS3"/>
<evidence type="ECO:0000256" key="2">
    <source>
        <dbReference type="ARBA" id="ARBA00004370"/>
    </source>
</evidence>
<sequence length="601" mass="68798">MLTFIKKLSAAFSWLHWLVLACSLILTIAAWQVTLHQTHQKSQVQFDFQVSQLLELVQERMSKYEEALTAGVAAIHMFSAPVNRDSWKTFASQFELSSYFPGVSGIGVIHYIPQKKVPSYLTWQQQSFPSYDMHPIRTAKDYWPITYIEPEEQNRAAVGLDMAHENNRYTAAKLARAKGAPQITGPIILVQDSKQTPGFLFYVPWFDKSKIPEYYGDESDGFLGLVYAPFIVQNLMNGTLDDVKRLINFSIHDGNIPLYDELTHSRETSNHQPMFDEQLEVSMYGRSWVFDFQSSPLFEAQQHSNQPTLILMFGLLVNVMLFVILMILRNGEEKAQDYAKKLSKDLQDRTDSLERASEDLVTRNFALERANRDLDQFAYVASHDLKAPLRGISQLVSWINEDIEAHLTPETKDYSRLLQGRIVRLERLLDDLLSYFRVGRKKDEIQTFSLADNVQETFELLNINNKATLTCDDSIGPFQTLGVPLDLILRNLISNAMKHHDKAHANIKVSGVYQGDHYKFCVEDDGPGIPTELHDKVFELFHTLQPRDSVEGSGMGLSIIKKTLEVYGCHFELHSNSQGGCSFVFTWPTEERLENRRQHES</sequence>
<keyword evidence="9 10" id="KW-0472">Membrane</keyword>
<dbReference type="EC" id="2.7.13.3" evidence="3"/>
<keyword evidence="4" id="KW-0597">Phosphoprotein</keyword>
<dbReference type="Proteomes" id="UP000057389">
    <property type="component" value="Unassembled WGS sequence"/>
</dbReference>
<keyword evidence="7 13" id="KW-0418">Kinase</keyword>
<dbReference type="PROSITE" id="PS51257">
    <property type="entry name" value="PROKAR_LIPOPROTEIN"/>
    <property type="match status" value="1"/>
</dbReference>
<dbReference type="InterPro" id="IPR004358">
    <property type="entry name" value="Sig_transdc_His_kin-like_C"/>
</dbReference>
<dbReference type="GO" id="GO:0000155">
    <property type="term" value="F:phosphorelay sensor kinase activity"/>
    <property type="evidence" value="ECO:0007669"/>
    <property type="project" value="InterPro"/>
</dbReference>
<dbReference type="GO" id="GO:0016020">
    <property type="term" value="C:membrane"/>
    <property type="evidence" value="ECO:0007669"/>
    <property type="project" value="UniProtKB-SubCell"/>
</dbReference>
<dbReference type="EMBL" id="LMXU01000002">
    <property type="protein sequence ID" value="KWU02547.1"/>
    <property type="molecule type" value="Genomic_DNA"/>
</dbReference>
<dbReference type="InterPro" id="IPR003594">
    <property type="entry name" value="HATPase_dom"/>
</dbReference>
<comment type="subcellular location">
    <subcellularLocation>
        <location evidence="2">Membrane</location>
    </subcellularLocation>
</comment>
<feature type="transmembrane region" description="Helical" evidence="10">
    <location>
        <begin position="309"/>
        <end position="328"/>
    </location>
</feature>
<dbReference type="PANTHER" id="PTHR42878:SF15">
    <property type="entry name" value="BACTERIOPHYTOCHROME"/>
    <property type="match status" value="1"/>
</dbReference>
<keyword evidence="8 10" id="KW-1133">Transmembrane helix</keyword>
<keyword evidence="14" id="KW-1185">Reference proteome</keyword>
<evidence type="ECO:0000256" key="10">
    <source>
        <dbReference type="SAM" id="Phobius"/>
    </source>
</evidence>
<dbReference type="GO" id="GO:0007234">
    <property type="term" value="P:osmosensory signaling via phosphorelay pathway"/>
    <property type="evidence" value="ECO:0007669"/>
    <property type="project" value="TreeGrafter"/>
</dbReference>
<evidence type="ECO:0000259" key="12">
    <source>
        <dbReference type="PROSITE" id="PS50839"/>
    </source>
</evidence>
<proteinExistence type="predicted"/>
<dbReference type="PROSITE" id="PS50109">
    <property type="entry name" value="HIS_KIN"/>
    <property type="match status" value="1"/>
</dbReference>
<feature type="domain" description="CHASE" evidence="12">
    <location>
        <begin position="132"/>
        <end position="260"/>
    </location>
</feature>
<dbReference type="Pfam" id="PF03924">
    <property type="entry name" value="CHASE"/>
    <property type="match status" value="1"/>
</dbReference>
<dbReference type="Gene3D" id="3.30.565.10">
    <property type="entry name" value="Histidine kinase-like ATPase, C-terminal domain"/>
    <property type="match status" value="1"/>
</dbReference>
<dbReference type="GO" id="GO:0030295">
    <property type="term" value="F:protein kinase activator activity"/>
    <property type="evidence" value="ECO:0007669"/>
    <property type="project" value="TreeGrafter"/>
</dbReference>
<comment type="catalytic activity">
    <reaction evidence="1">
        <text>ATP + protein L-histidine = ADP + protein N-phospho-L-histidine.</text>
        <dbReference type="EC" id="2.7.13.3"/>
    </reaction>
</comment>